<dbReference type="InterPro" id="IPR011701">
    <property type="entry name" value="MFS"/>
</dbReference>
<dbReference type="GO" id="GO:0005886">
    <property type="term" value="C:plasma membrane"/>
    <property type="evidence" value="ECO:0007669"/>
    <property type="project" value="UniProtKB-SubCell"/>
</dbReference>
<keyword evidence="2" id="KW-0813">Transport</keyword>
<keyword evidence="3 6" id="KW-0812">Transmembrane</keyword>
<proteinExistence type="predicted"/>
<accession>A0A5D8QBL0</accession>
<dbReference type="InterPro" id="IPR020846">
    <property type="entry name" value="MFS_dom"/>
</dbReference>
<feature type="transmembrane region" description="Helical" evidence="6">
    <location>
        <begin position="292"/>
        <end position="309"/>
    </location>
</feature>
<feature type="transmembrane region" description="Helical" evidence="6">
    <location>
        <begin position="353"/>
        <end position="374"/>
    </location>
</feature>
<name>A0A5D8QBL0_9THEO</name>
<evidence type="ECO:0000313" key="9">
    <source>
        <dbReference type="Proteomes" id="UP000322976"/>
    </source>
</evidence>
<feature type="transmembrane region" description="Helical" evidence="6">
    <location>
        <begin position="222"/>
        <end position="241"/>
    </location>
</feature>
<dbReference type="InterPro" id="IPR036259">
    <property type="entry name" value="MFS_trans_sf"/>
</dbReference>
<comment type="subcellular location">
    <subcellularLocation>
        <location evidence="1">Cell membrane</location>
        <topology evidence="1">Multi-pass membrane protein</topology>
    </subcellularLocation>
</comment>
<dbReference type="GO" id="GO:0022857">
    <property type="term" value="F:transmembrane transporter activity"/>
    <property type="evidence" value="ECO:0007669"/>
    <property type="project" value="InterPro"/>
</dbReference>
<feature type="domain" description="Major facilitator superfamily (MFS) profile" evidence="7">
    <location>
        <begin position="1"/>
        <end position="405"/>
    </location>
</feature>
<comment type="caution">
    <text evidence="8">The sequence shown here is derived from an EMBL/GenBank/DDBJ whole genome shotgun (WGS) entry which is preliminary data.</text>
</comment>
<dbReference type="PANTHER" id="PTHR23530:SF1">
    <property type="entry name" value="PERMEASE, MAJOR FACILITATOR SUPERFAMILY-RELATED"/>
    <property type="match status" value="1"/>
</dbReference>
<sequence>MTIVNKIPRYILPYPVIYFFVNFINGLTIPIIVIYYRYVGLNLFQIGLVSTIFELSIFILEIPTGFIADKFGRRFSILLSFLSFSVSGILYFLIRNIIGIMCASIMQGIGYTFISGSLQAWAIDTLKQNGDDSYIKSTIVSGTQSRRIGSLLGSVVGGYLGIKNINILWYFYIFLGFAAMVYSYIFVREKREKFLNNETKFSIKNLLYLDEISKVFIEKDKIIFITAILLFIISAIYEFSLSPVDEYWTVLFSEDLKISTFIIGLIAAISNIILIVSVAPIVNYLNKRLKDITAFLVVTILIICSLVLLASVKMVLISILVFILFRLFTGVYEPIMEYYLNGLLNDQYRATMLSVYSMAGSIGEILSGISIGAIAENKGINMAFYAGAISLSFELILFFIITKMQNMNIEHSR</sequence>
<feature type="transmembrane region" description="Helical" evidence="6">
    <location>
        <begin position="167"/>
        <end position="187"/>
    </location>
</feature>
<dbReference type="PANTHER" id="PTHR23530">
    <property type="entry name" value="TRANSPORT PROTEIN-RELATED"/>
    <property type="match status" value="1"/>
</dbReference>
<dbReference type="InterPro" id="IPR005829">
    <property type="entry name" value="Sugar_transporter_CS"/>
</dbReference>
<evidence type="ECO:0000256" key="2">
    <source>
        <dbReference type="ARBA" id="ARBA00022448"/>
    </source>
</evidence>
<keyword evidence="5 6" id="KW-0472">Membrane</keyword>
<evidence type="ECO:0000256" key="5">
    <source>
        <dbReference type="ARBA" id="ARBA00023136"/>
    </source>
</evidence>
<keyword evidence="9" id="KW-1185">Reference proteome</keyword>
<reference evidence="8 9" key="1">
    <citation type="submission" date="2019-08" db="EMBL/GenBank/DDBJ databases">
        <title>Calorimonas adulescens gen. nov., sp. nov., an anaerobic thermophilic bacterium from Sakhalin hot spring.</title>
        <authorList>
            <person name="Khomyakova M.A."/>
            <person name="Merkel A.Y."/>
            <person name="Novikov A."/>
            <person name="Bonch-Osmolovskaya E.A."/>
            <person name="Slobodkin A.I."/>
        </authorList>
    </citation>
    <scope>NUCLEOTIDE SEQUENCE [LARGE SCALE GENOMIC DNA]</scope>
    <source>
        <strain evidence="8 9">A05MB</strain>
    </source>
</reference>
<evidence type="ECO:0000313" key="8">
    <source>
        <dbReference type="EMBL" id="TZE81892.1"/>
    </source>
</evidence>
<evidence type="ECO:0000256" key="6">
    <source>
        <dbReference type="SAM" id="Phobius"/>
    </source>
</evidence>
<feature type="transmembrane region" description="Helical" evidence="6">
    <location>
        <begin position="380"/>
        <end position="401"/>
    </location>
</feature>
<dbReference type="Gene3D" id="1.20.1250.20">
    <property type="entry name" value="MFS general substrate transporter like domains"/>
    <property type="match status" value="1"/>
</dbReference>
<dbReference type="Pfam" id="PF07690">
    <property type="entry name" value="MFS_1"/>
    <property type="match status" value="1"/>
</dbReference>
<dbReference type="AlphaFoldDB" id="A0A5D8QBL0"/>
<evidence type="ECO:0000256" key="4">
    <source>
        <dbReference type="ARBA" id="ARBA00022989"/>
    </source>
</evidence>
<dbReference type="EMBL" id="VTPS01000010">
    <property type="protein sequence ID" value="TZE81892.1"/>
    <property type="molecule type" value="Genomic_DNA"/>
</dbReference>
<dbReference type="SUPFAM" id="SSF103473">
    <property type="entry name" value="MFS general substrate transporter"/>
    <property type="match status" value="1"/>
</dbReference>
<dbReference type="PROSITE" id="PS00216">
    <property type="entry name" value="SUGAR_TRANSPORT_1"/>
    <property type="match status" value="1"/>
</dbReference>
<feature type="transmembrane region" description="Helical" evidence="6">
    <location>
        <begin position="12"/>
        <end position="36"/>
    </location>
</feature>
<evidence type="ECO:0000256" key="3">
    <source>
        <dbReference type="ARBA" id="ARBA00022692"/>
    </source>
</evidence>
<gene>
    <name evidence="8" type="ORF">FWJ32_07930</name>
</gene>
<feature type="transmembrane region" description="Helical" evidence="6">
    <location>
        <begin position="42"/>
        <end position="63"/>
    </location>
</feature>
<evidence type="ECO:0000259" key="7">
    <source>
        <dbReference type="PROSITE" id="PS50850"/>
    </source>
</evidence>
<keyword evidence="4 6" id="KW-1133">Transmembrane helix</keyword>
<dbReference type="PROSITE" id="PS50850">
    <property type="entry name" value="MFS"/>
    <property type="match status" value="1"/>
</dbReference>
<dbReference type="Proteomes" id="UP000322976">
    <property type="component" value="Unassembled WGS sequence"/>
</dbReference>
<dbReference type="RefSeq" id="WP_149545417.1">
    <property type="nucleotide sequence ID" value="NZ_VTPS01000010.1"/>
</dbReference>
<evidence type="ECO:0000256" key="1">
    <source>
        <dbReference type="ARBA" id="ARBA00004651"/>
    </source>
</evidence>
<protein>
    <submittedName>
        <fullName evidence="8">MFS transporter</fullName>
    </submittedName>
</protein>
<feature type="transmembrane region" description="Helical" evidence="6">
    <location>
        <begin position="261"/>
        <end position="285"/>
    </location>
</feature>
<feature type="transmembrane region" description="Helical" evidence="6">
    <location>
        <begin position="315"/>
        <end position="332"/>
    </location>
</feature>
<organism evidence="8 9">
    <name type="scientific">Calorimonas adulescens</name>
    <dbReference type="NCBI Taxonomy" id="2606906"/>
    <lineage>
        <taxon>Bacteria</taxon>
        <taxon>Bacillati</taxon>
        <taxon>Bacillota</taxon>
        <taxon>Clostridia</taxon>
        <taxon>Thermoanaerobacterales</taxon>
        <taxon>Thermoanaerobacteraceae</taxon>
        <taxon>Calorimonas</taxon>
    </lineage>
</organism>
<dbReference type="InterPro" id="IPR053160">
    <property type="entry name" value="MFS_DHA3_Transporter"/>
</dbReference>
<feature type="transmembrane region" description="Helical" evidence="6">
    <location>
        <begin position="75"/>
        <end position="94"/>
    </location>
</feature>